<keyword evidence="1" id="KW-0456">Lyase</keyword>
<accession>A0A9E7LAD9</accession>
<name>A0A9E7LAD9_9LILI</name>
<dbReference type="Proteomes" id="UP001055439">
    <property type="component" value="Chromosome 9"/>
</dbReference>
<keyword evidence="2" id="KW-1185">Reference proteome</keyword>
<evidence type="ECO:0000313" key="2">
    <source>
        <dbReference type="Proteomes" id="UP001055439"/>
    </source>
</evidence>
<dbReference type="PANTHER" id="PTHR42905:SF2">
    <property type="entry name" value="PHOSPHOENOLPYRUVATE CARBOXYLASE FAMILY PROTEIN"/>
    <property type="match status" value="1"/>
</dbReference>
<evidence type="ECO:0000313" key="1">
    <source>
        <dbReference type="EMBL" id="URE43489.1"/>
    </source>
</evidence>
<organism evidence="1 2">
    <name type="scientific">Musa troglodytarum</name>
    <name type="common">fe'i banana</name>
    <dbReference type="NCBI Taxonomy" id="320322"/>
    <lineage>
        <taxon>Eukaryota</taxon>
        <taxon>Viridiplantae</taxon>
        <taxon>Streptophyta</taxon>
        <taxon>Embryophyta</taxon>
        <taxon>Tracheophyta</taxon>
        <taxon>Spermatophyta</taxon>
        <taxon>Magnoliopsida</taxon>
        <taxon>Liliopsida</taxon>
        <taxon>Zingiberales</taxon>
        <taxon>Musaceae</taxon>
        <taxon>Musa</taxon>
    </lineage>
</organism>
<gene>
    <name evidence="1" type="ORF">MUK42_13631</name>
</gene>
<dbReference type="GO" id="GO:0016829">
    <property type="term" value="F:lyase activity"/>
    <property type="evidence" value="ECO:0007669"/>
    <property type="project" value="UniProtKB-KW"/>
</dbReference>
<proteinExistence type="predicted"/>
<dbReference type="EMBL" id="CP097511">
    <property type="protein sequence ID" value="URE43489.1"/>
    <property type="molecule type" value="Genomic_DNA"/>
</dbReference>
<reference evidence="1" key="1">
    <citation type="submission" date="2022-05" db="EMBL/GenBank/DDBJ databases">
        <title>The Musa troglodytarum L. genome provides insights into the mechanism of non-climacteric behaviour and enrichment of carotenoids.</title>
        <authorList>
            <person name="Wang J."/>
        </authorList>
    </citation>
    <scope>NUCLEOTIDE SEQUENCE</scope>
    <source>
        <tissue evidence="1">Leaf</tissue>
    </source>
</reference>
<dbReference type="PANTHER" id="PTHR42905">
    <property type="entry name" value="PHOSPHOENOLPYRUVATE CARBOXYLASE"/>
    <property type="match status" value="1"/>
</dbReference>
<protein>
    <submittedName>
        <fullName evidence="1">Isocitrate lyase family</fullName>
    </submittedName>
</protein>
<dbReference type="AlphaFoldDB" id="A0A9E7LAD9"/>
<sequence>MISESAAVYRGPACFDAVSGKLVGKAGVQFRFTSGRRTVKCCIQSGFAGIIPEDQGRDEGLCNVLIYFQKWSNCLHRETGGNNKKKDLLLLYGLLEYLQDAFLAGMLEGGERTPILNPVELEIGSMLVSYPLSLIGYQSQHWRRCNKQMVAVVKREEKERGFASKEETLSVTFHLVSKARQALISRKDNEREAEECNSGLDAVKEAKLKQ</sequence>